<evidence type="ECO:0000313" key="8">
    <source>
        <dbReference type="Proteomes" id="UP000323521"/>
    </source>
</evidence>
<proteinExistence type="inferred from homology"/>
<evidence type="ECO:0000259" key="6">
    <source>
        <dbReference type="SMART" id="SM00928"/>
    </source>
</evidence>
<feature type="domain" description="NADH-ubiquinone oxidoreductase 51kDa subunit iron-sulphur binding" evidence="6">
    <location>
        <begin position="320"/>
        <end position="365"/>
    </location>
</feature>
<dbReference type="GO" id="GO:0051539">
    <property type="term" value="F:4 iron, 4 sulfur cluster binding"/>
    <property type="evidence" value="ECO:0007669"/>
    <property type="project" value="UniProtKB-KW"/>
</dbReference>
<sequence>MGEEMRIVLRNWGKIDPLKIEDYIGTGGYESLNKARHMSRLDVIEEVKRSGLRGRGGAGFNTGLKWSFSHNIPADEKYVICNADEGEPGTYKDRILLESDPHSVLEGMAICGYAIGAKKGYIYCRGEYPFLVDLLNTAIAQAKEKGVLGDFDVEVRMGGGAYVCGEESALIESIEGHRGEPRFKPPFPPVSGLWGKPTIVNNVETFANIGPIMEKGADWYAGIGAKSYPGTKVLSLTGDVANCIVIEVPTDTTIRDVIYDFGGGVKNGGQFQAVQIGGTSGAFIPESLLDTAIDFDSMRKIDATLGTGAVFVMNRTRDVVDIVTRIAKFFVHESCGKCTPCREGSFRCHEMLTRINAGKGTAEDMDKITRLGRIMQKACLCGCGQAAPSPILTTLQHFRQEYERKLAAV</sequence>
<dbReference type="SMART" id="SM00928">
    <property type="entry name" value="NADH_4Fe-4S"/>
    <property type="match status" value="1"/>
</dbReference>
<evidence type="ECO:0000256" key="1">
    <source>
        <dbReference type="ARBA" id="ARBA00007523"/>
    </source>
</evidence>
<dbReference type="InterPro" id="IPR019575">
    <property type="entry name" value="Nuop51_4Fe4S-bd"/>
</dbReference>
<dbReference type="PROSITE" id="PS00645">
    <property type="entry name" value="COMPLEX1_51K_2"/>
    <property type="match status" value="1"/>
</dbReference>
<protein>
    <submittedName>
        <fullName evidence="7">NADH-quinone oxidoreductase subunit F</fullName>
    </submittedName>
</protein>
<evidence type="ECO:0000256" key="4">
    <source>
        <dbReference type="ARBA" id="ARBA00023004"/>
    </source>
</evidence>
<dbReference type="EMBL" id="CP017634">
    <property type="protein sequence ID" value="ATW25736.1"/>
    <property type="molecule type" value="Genomic_DNA"/>
</dbReference>
<dbReference type="FunFam" id="3.40.50.11540:FF:000001">
    <property type="entry name" value="NADH dehydrogenase [ubiquinone] flavoprotein 1, mitochondrial"/>
    <property type="match status" value="1"/>
</dbReference>
<dbReference type="Pfam" id="PF10589">
    <property type="entry name" value="NADH_4Fe-4S"/>
    <property type="match status" value="1"/>
</dbReference>
<dbReference type="KEGG" id="fwa:DCMF_14055"/>
<dbReference type="InterPro" id="IPR001949">
    <property type="entry name" value="NADH-UbQ_OxRdtase_51kDa_CS"/>
</dbReference>
<dbReference type="OrthoDB" id="9761899at2"/>
<dbReference type="GO" id="GO:0046872">
    <property type="term" value="F:metal ion binding"/>
    <property type="evidence" value="ECO:0007669"/>
    <property type="project" value="UniProtKB-KW"/>
</dbReference>
<accession>A0A3G1KTH0</accession>
<evidence type="ECO:0000256" key="5">
    <source>
        <dbReference type="ARBA" id="ARBA00023014"/>
    </source>
</evidence>
<dbReference type="AlphaFoldDB" id="A0A3G1KTH0"/>
<keyword evidence="3" id="KW-0479">Metal-binding</keyword>
<evidence type="ECO:0000256" key="2">
    <source>
        <dbReference type="ARBA" id="ARBA00022485"/>
    </source>
</evidence>
<dbReference type="GO" id="GO:0008137">
    <property type="term" value="F:NADH dehydrogenase (ubiquinone) activity"/>
    <property type="evidence" value="ECO:0007669"/>
    <property type="project" value="InterPro"/>
</dbReference>
<dbReference type="Gene3D" id="3.40.50.11540">
    <property type="entry name" value="NADH-ubiquinone oxidoreductase 51kDa subunit"/>
    <property type="match status" value="1"/>
</dbReference>
<dbReference type="SUPFAM" id="SSF142019">
    <property type="entry name" value="Nqo1 FMN-binding domain-like"/>
    <property type="match status" value="1"/>
</dbReference>
<keyword evidence="4" id="KW-0408">Iron</keyword>
<dbReference type="PANTHER" id="PTHR43578:SF3">
    <property type="entry name" value="NADH-QUINONE OXIDOREDUCTASE SUBUNIT F"/>
    <property type="match status" value="1"/>
</dbReference>
<dbReference type="GO" id="GO:0010181">
    <property type="term" value="F:FMN binding"/>
    <property type="evidence" value="ECO:0007669"/>
    <property type="project" value="InterPro"/>
</dbReference>
<evidence type="ECO:0000256" key="3">
    <source>
        <dbReference type="ARBA" id="ARBA00022723"/>
    </source>
</evidence>
<keyword evidence="8" id="KW-1185">Reference proteome</keyword>
<dbReference type="SUPFAM" id="SSF142984">
    <property type="entry name" value="Nqo1 middle domain-like"/>
    <property type="match status" value="1"/>
</dbReference>
<gene>
    <name evidence="7" type="ORF">DCMF_14055</name>
</gene>
<reference evidence="7 8" key="1">
    <citation type="submission" date="2016-10" db="EMBL/GenBank/DDBJ databases">
        <title>Complete Genome Sequence of Peptococcaceae strain DCMF.</title>
        <authorList>
            <person name="Edwards R.J."/>
            <person name="Holland S.I."/>
            <person name="Deshpande N.P."/>
            <person name="Wong Y.K."/>
            <person name="Ertan H."/>
            <person name="Manefield M."/>
            <person name="Russell T.L."/>
            <person name="Lee M.J."/>
        </authorList>
    </citation>
    <scope>NUCLEOTIDE SEQUENCE [LARGE SCALE GENOMIC DNA]</scope>
    <source>
        <strain evidence="7 8">DCMF</strain>
    </source>
</reference>
<dbReference type="SUPFAM" id="SSF140490">
    <property type="entry name" value="Nqo1C-terminal domain-like"/>
    <property type="match status" value="1"/>
</dbReference>
<dbReference type="FunFam" id="1.20.1440.230:FF:000001">
    <property type="entry name" value="Mitochondrial NADH dehydrogenase flavoprotein 1"/>
    <property type="match status" value="1"/>
</dbReference>
<dbReference type="InterPro" id="IPR037225">
    <property type="entry name" value="Nuo51_FMN-bd_sf"/>
</dbReference>
<dbReference type="Pfam" id="PF01512">
    <property type="entry name" value="Complex1_51K"/>
    <property type="match status" value="1"/>
</dbReference>
<name>A0A3G1KTH0_FORW1</name>
<dbReference type="InterPro" id="IPR011538">
    <property type="entry name" value="Nuo51_FMN-bd"/>
</dbReference>
<keyword evidence="2" id="KW-0004">4Fe-4S</keyword>
<comment type="similarity">
    <text evidence="1">Belongs to the complex I 51 kDa subunit family.</text>
</comment>
<dbReference type="RefSeq" id="WP_148135003.1">
    <property type="nucleotide sequence ID" value="NZ_CP017634.1"/>
</dbReference>
<dbReference type="Proteomes" id="UP000323521">
    <property type="component" value="Chromosome"/>
</dbReference>
<dbReference type="Gene3D" id="3.10.20.600">
    <property type="match status" value="1"/>
</dbReference>
<dbReference type="Gene3D" id="1.20.1440.230">
    <property type="entry name" value="NADH-ubiquinone oxidoreductase 51kDa subunit, iron-sulphur binding domain"/>
    <property type="match status" value="1"/>
</dbReference>
<dbReference type="PANTHER" id="PTHR43578">
    <property type="entry name" value="NADH-QUINONE OXIDOREDUCTASE SUBUNIT F"/>
    <property type="match status" value="1"/>
</dbReference>
<keyword evidence="5" id="KW-0411">Iron-sulfur</keyword>
<evidence type="ECO:0000313" key="7">
    <source>
        <dbReference type="EMBL" id="ATW25736.1"/>
    </source>
</evidence>
<organism evidence="7 8">
    <name type="scientific">Formimonas warabiya</name>
    <dbReference type="NCBI Taxonomy" id="1761012"/>
    <lineage>
        <taxon>Bacteria</taxon>
        <taxon>Bacillati</taxon>
        <taxon>Bacillota</taxon>
        <taxon>Clostridia</taxon>
        <taxon>Eubacteriales</taxon>
        <taxon>Peptococcaceae</taxon>
        <taxon>Candidatus Formimonas</taxon>
    </lineage>
</organism>
<dbReference type="Gene3D" id="6.10.250.1450">
    <property type="match status" value="1"/>
</dbReference>
<dbReference type="NCBIfam" id="NF010120">
    <property type="entry name" value="PRK13596.1"/>
    <property type="match status" value="1"/>
</dbReference>
<dbReference type="InterPro" id="IPR037207">
    <property type="entry name" value="Nuop51_4Fe4S-bd_sf"/>
</dbReference>